<dbReference type="GO" id="GO:0016787">
    <property type="term" value="F:hydrolase activity"/>
    <property type="evidence" value="ECO:0007669"/>
    <property type="project" value="UniProtKB-KW"/>
</dbReference>
<keyword evidence="2" id="KW-0378">Hydrolase</keyword>
<comment type="caution">
    <text evidence="2">The sequence shown here is derived from an EMBL/GenBank/DDBJ whole genome shotgun (WGS) entry which is preliminary data.</text>
</comment>
<protein>
    <submittedName>
        <fullName evidence="2">Alpha beta hydrolase</fullName>
    </submittedName>
</protein>
<keyword evidence="1" id="KW-0812">Transmembrane</keyword>
<feature type="transmembrane region" description="Helical" evidence="1">
    <location>
        <begin position="142"/>
        <end position="164"/>
    </location>
</feature>
<feature type="transmembrane region" description="Helical" evidence="1">
    <location>
        <begin position="62"/>
        <end position="90"/>
    </location>
</feature>
<evidence type="ECO:0000313" key="2">
    <source>
        <dbReference type="EMBL" id="PRW57947.1"/>
    </source>
</evidence>
<dbReference type="AlphaFoldDB" id="A0A2P6TV53"/>
<dbReference type="OrthoDB" id="10619171at2759"/>
<name>A0A2P6TV53_CHLSO</name>
<keyword evidence="1" id="KW-0472">Membrane</keyword>
<evidence type="ECO:0000313" key="3">
    <source>
        <dbReference type="Proteomes" id="UP000239899"/>
    </source>
</evidence>
<gene>
    <name evidence="2" type="ORF">C2E21_3687</name>
</gene>
<evidence type="ECO:0000256" key="1">
    <source>
        <dbReference type="SAM" id="Phobius"/>
    </source>
</evidence>
<keyword evidence="1" id="KW-1133">Transmembrane helix</keyword>
<keyword evidence="3" id="KW-1185">Reference proteome</keyword>
<accession>A0A2P6TV53</accession>
<reference evidence="2 3" key="1">
    <citation type="journal article" date="2018" name="Plant J.">
        <title>Genome sequences of Chlorella sorokiniana UTEX 1602 and Micractinium conductrix SAG 241.80: implications to maltose excretion by a green alga.</title>
        <authorList>
            <person name="Arriola M.B."/>
            <person name="Velmurugan N."/>
            <person name="Zhang Y."/>
            <person name="Plunkett M.H."/>
            <person name="Hondzo H."/>
            <person name="Barney B.M."/>
        </authorList>
    </citation>
    <scope>NUCLEOTIDE SEQUENCE [LARGE SCALE GENOMIC DNA]</scope>
    <source>
        <strain evidence="3">UTEX 1602</strain>
    </source>
</reference>
<feature type="transmembrane region" description="Helical" evidence="1">
    <location>
        <begin position="202"/>
        <end position="224"/>
    </location>
</feature>
<dbReference type="Proteomes" id="UP000239899">
    <property type="component" value="Unassembled WGS sequence"/>
</dbReference>
<sequence>MRRHPGAYIAHREALLFLPALLVPLLAIRLNLSAVFHHLHRHGGSAIRLLGLMLLSHPGTWVLISALCGGATIAANVLVLPTLAVTTVWAGRGMCGQLLQVPGVEQPLARVHSALDTLHGNPLLPTPHATVLGEPTSMQQCLAVNIWIAGAVGVVLPLLVLGRWEAAGRCSLYVRRLRQARQAGELSPRTAAELQQLSAREAIWPAPFGLVDACILWLSLALLLQAGLL</sequence>
<proteinExistence type="predicted"/>
<organism evidence="2 3">
    <name type="scientific">Chlorella sorokiniana</name>
    <name type="common">Freshwater green alga</name>
    <dbReference type="NCBI Taxonomy" id="3076"/>
    <lineage>
        <taxon>Eukaryota</taxon>
        <taxon>Viridiplantae</taxon>
        <taxon>Chlorophyta</taxon>
        <taxon>core chlorophytes</taxon>
        <taxon>Trebouxiophyceae</taxon>
        <taxon>Chlorellales</taxon>
        <taxon>Chlorellaceae</taxon>
        <taxon>Chlorella clade</taxon>
        <taxon>Chlorella</taxon>
    </lineage>
</organism>
<dbReference type="EMBL" id="LHPG02000006">
    <property type="protein sequence ID" value="PRW57947.1"/>
    <property type="molecule type" value="Genomic_DNA"/>
</dbReference>